<proteinExistence type="predicted"/>
<dbReference type="Pfam" id="PF04647">
    <property type="entry name" value="AgrB"/>
    <property type="match status" value="1"/>
</dbReference>
<comment type="caution">
    <text evidence="8">The sequence shown here is derived from an EMBL/GenBank/DDBJ whole genome shotgun (WGS) entry which is preliminary data.</text>
</comment>
<evidence type="ECO:0000256" key="2">
    <source>
        <dbReference type="ARBA" id="ARBA00022670"/>
    </source>
</evidence>
<dbReference type="AlphaFoldDB" id="A0A644YAP1"/>
<feature type="transmembrane region" description="Helical" evidence="7">
    <location>
        <begin position="163"/>
        <end position="184"/>
    </location>
</feature>
<keyword evidence="2" id="KW-0645">Protease</keyword>
<keyword evidence="3 7" id="KW-0812">Transmembrane</keyword>
<organism evidence="8">
    <name type="scientific">bioreactor metagenome</name>
    <dbReference type="NCBI Taxonomy" id="1076179"/>
    <lineage>
        <taxon>unclassified sequences</taxon>
        <taxon>metagenomes</taxon>
        <taxon>ecological metagenomes</taxon>
    </lineage>
</organism>
<feature type="transmembrane region" description="Helical" evidence="7">
    <location>
        <begin position="105"/>
        <end position="121"/>
    </location>
</feature>
<evidence type="ECO:0000256" key="6">
    <source>
        <dbReference type="ARBA" id="ARBA00023136"/>
    </source>
</evidence>
<protein>
    <submittedName>
        <fullName evidence="8">Accessory gene regulator protein B</fullName>
        <ecNumber evidence="8">3.4.-.-</ecNumber>
    </submittedName>
</protein>
<keyword evidence="1" id="KW-1003">Cell membrane</keyword>
<name>A0A644YAP1_9ZZZZ</name>
<dbReference type="EMBL" id="VSSQ01004538">
    <property type="protein sequence ID" value="MPM25615.1"/>
    <property type="molecule type" value="Genomic_DNA"/>
</dbReference>
<feature type="transmembrane region" description="Helical" evidence="7">
    <location>
        <begin position="78"/>
        <end position="99"/>
    </location>
</feature>
<dbReference type="SMART" id="SM00793">
    <property type="entry name" value="AgrB"/>
    <property type="match status" value="1"/>
</dbReference>
<evidence type="ECO:0000256" key="1">
    <source>
        <dbReference type="ARBA" id="ARBA00022475"/>
    </source>
</evidence>
<evidence type="ECO:0000256" key="3">
    <source>
        <dbReference type="ARBA" id="ARBA00022692"/>
    </source>
</evidence>
<dbReference type="EC" id="3.4.-.-" evidence="8"/>
<keyword evidence="4 8" id="KW-0378">Hydrolase</keyword>
<dbReference type="GO" id="GO:0009372">
    <property type="term" value="P:quorum sensing"/>
    <property type="evidence" value="ECO:0007669"/>
    <property type="project" value="InterPro"/>
</dbReference>
<keyword evidence="6 7" id="KW-0472">Membrane</keyword>
<evidence type="ECO:0000313" key="8">
    <source>
        <dbReference type="EMBL" id="MPM25615.1"/>
    </source>
</evidence>
<gene>
    <name evidence="8" type="primary">agrB_7</name>
    <name evidence="8" type="ORF">SDC9_72112</name>
</gene>
<reference evidence="8" key="1">
    <citation type="submission" date="2019-08" db="EMBL/GenBank/DDBJ databases">
        <authorList>
            <person name="Kucharzyk K."/>
            <person name="Murdoch R.W."/>
            <person name="Higgins S."/>
            <person name="Loffler F."/>
        </authorList>
    </citation>
    <scope>NUCLEOTIDE SEQUENCE</scope>
</reference>
<keyword evidence="5 7" id="KW-1133">Transmembrane helix</keyword>
<dbReference type="InterPro" id="IPR006741">
    <property type="entry name" value="AgrB"/>
</dbReference>
<dbReference type="GO" id="GO:0006508">
    <property type="term" value="P:proteolysis"/>
    <property type="evidence" value="ECO:0007669"/>
    <property type="project" value="UniProtKB-KW"/>
</dbReference>
<evidence type="ECO:0000256" key="4">
    <source>
        <dbReference type="ARBA" id="ARBA00022801"/>
    </source>
</evidence>
<feature type="transmembrane region" description="Helical" evidence="7">
    <location>
        <begin position="42"/>
        <end position="66"/>
    </location>
</feature>
<sequence>MIAQLSKRISSYYIASGTDPEDAEVLAYGAECLITLLISDGLLLLVGVATGRVAELVVWSLSFTLLRLNLGGLHAVSHFWCITIGTVIGAASLLVSPLWQAHPRAAAVCALAAAVTAVALAPVAHRNKRHIQRQRTRIKQKVALTAAVECAAAWFLFSSSPVIASFLVSGLVMSVALGVAGAVFNPK</sequence>
<dbReference type="GO" id="GO:0008233">
    <property type="term" value="F:peptidase activity"/>
    <property type="evidence" value="ECO:0007669"/>
    <property type="project" value="UniProtKB-KW"/>
</dbReference>
<evidence type="ECO:0000256" key="7">
    <source>
        <dbReference type="SAM" id="Phobius"/>
    </source>
</evidence>
<dbReference type="GO" id="GO:0016020">
    <property type="term" value="C:membrane"/>
    <property type="evidence" value="ECO:0007669"/>
    <property type="project" value="InterPro"/>
</dbReference>
<accession>A0A644YAP1</accession>
<evidence type="ECO:0000256" key="5">
    <source>
        <dbReference type="ARBA" id="ARBA00022989"/>
    </source>
</evidence>